<evidence type="ECO:0008006" key="2">
    <source>
        <dbReference type="Google" id="ProtNLM"/>
    </source>
</evidence>
<proteinExistence type="predicted"/>
<name>A0A382MPE2_9ZZZZ</name>
<accession>A0A382MPE2</accession>
<dbReference type="AlphaFoldDB" id="A0A382MPE2"/>
<protein>
    <recommendedName>
        <fullName evidence="2">Gfo/Idh/MocA-like oxidoreductase C-terminal domain-containing protein</fullName>
    </recommendedName>
</protein>
<gene>
    <name evidence="1" type="ORF">METZ01_LOCUS302511</name>
</gene>
<evidence type="ECO:0000313" key="1">
    <source>
        <dbReference type="EMBL" id="SVC49657.1"/>
    </source>
</evidence>
<organism evidence="1">
    <name type="scientific">marine metagenome</name>
    <dbReference type="NCBI Taxonomy" id="408172"/>
    <lineage>
        <taxon>unclassified sequences</taxon>
        <taxon>metagenomes</taxon>
        <taxon>ecological metagenomes</taxon>
    </lineage>
</organism>
<feature type="non-terminal residue" evidence="1">
    <location>
        <position position="1"/>
    </location>
</feature>
<dbReference type="Gene3D" id="3.30.360.10">
    <property type="entry name" value="Dihydrodipicolinate Reductase, domain 2"/>
    <property type="match status" value="1"/>
</dbReference>
<dbReference type="EMBL" id="UINC01094428">
    <property type="protein sequence ID" value="SVC49657.1"/>
    <property type="molecule type" value="Genomic_DNA"/>
</dbReference>
<reference evidence="1" key="1">
    <citation type="submission" date="2018-05" db="EMBL/GenBank/DDBJ databases">
        <authorList>
            <person name="Lanie J.A."/>
            <person name="Ng W.-L."/>
            <person name="Kazmierczak K.M."/>
            <person name="Andrzejewski T.M."/>
            <person name="Davidsen T.M."/>
            <person name="Wayne K.J."/>
            <person name="Tettelin H."/>
            <person name="Glass J.I."/>
            <person name="Rusch D."/>
            <person name="Podicherti R."/>
            <person name="Tsui H.-C.T."/>
            <person name="Winkler M.E."/>
        </authorList>
    </citation>
    <scope>NUCLEOTIDE SEQUENCE</scope>
</reference>
<sequence length="251" mass="27398">GPPSLAIVAVSVDQLSETAGALLDTGVSRILLEKPGGLESAELVAIRERAGSAEVSIAYNRRHYASTGEARRLIVRDGGVTSFAFELTEWPHASEPVQVAPAVRRRWFLAQTSHVVDLAFHLGGRPVDWSCHSSGALDWHAGAARFSGSGLTDSGATFGYHGDWEAPGRWSVEFLTRSHRFVFRPLEELRVVAHGTHEQTVVELDDWLDRSFKPGVHSETSAFLDGADPLACSLDEQIENMAVYETMAGYR</sequence>